<evidence type="ECO:0000256" key="3">
    <source>
        <dbReference type="RuleBase" id="RU000363"/>
    </source>
</evidence>
<dbReference type="EMBL" id="KF900655">
    <property type="protein sequence ID" value="AIF02584.1"/>
    <property type="molecule type" value="Genomic_DNA"/>
</dbReference>
<dbReference type="InterPro" id="IPR020904">
    <property type="entry name" value="Sc_DH/Rdtase_CS"/>
</dbReference>
<dbReference type="PANTHER" id="PTHR43115">
    <property type="entry name" value="DEHYDROGENASE/REDUCTASE SDR FAMILY MEMBER 11"/>
    <property type="match status" value="1"/>
</dbReference>
<organism evidence="4">
    <name type="scientific">uncultured marine thaumarchaeote KM3_158_B05</name>
    <dbReference type="NCBI Taxonomy" id="1456024"/>
    <lineage>
        <taxon>Archaea</taxon>
        <taxon>Nitrososphaerota</taxon>
        <taxon>environmental samples</taxon>
    </lineage>
</organism>
<name>A0A075GFM4_9ARCH</name>
<dbReference type="InterPro" id="IPR036291">
    <property type="entry name" value="NAD(P)-bd_dom_sf"/>
</dbReference>
<accession>A0A075GFM4</accession>
<dbReference type="AlphaFoldDB" id="A0A075GFM4"/>
<dbReference type="SUPFAM" id="SSF51735">
    <property type="entry name" value="NAD(P)-binding Rossmann-fold domains"/>
    <property type="match status" value="1"/>
</dbReference>
<comment type="similarity">
    <text evidence="1 3">Belongs to the short-chain dehydrogenases/reductases (SDR) family.</text>
</comment>
<dbReference type="InterPro" id="IPR002347">
    <property type="entry name" value="SDR_fam"/>
</dbReference>
<keyword evidence="2" id="KW-0560">Oxidoreductase</keyword>
<dbReference type="PROSITE" id="PS00061">
    <property type="entry name" value="ADH_SHORT"/>
    <property type="match status" value="1"/>
</dbReference>
<dbReference type="Pfam" id="PF00106">
    <property type="entry name" value="adh_short"/>
    <property type="match status" value="1"/>
</dbReference>
<reference evidence="4" key="1">
    <citation type="journal article" date="2014" name="Genome Biol. Evol.">
        <title>Pangenome evidence for extensive interdomain horizontal transfer affecting lineage core and shell genes in uncultured planktonic thaumarchaeota and euryarchaeota.</title>
        <authorList>
            <person name="Deschamps P."/>
            <person name="Zivanovic Y."/>
            <person name="Moreira D."/>
            <person name="Rodriguez-Valera F."/>
            <person name="Lopez-Garcia P."/>
        </authorList>
    </citation>
    <scope>NUCLEOTIDE SEQUENCE</scope>
</reference>
<dbReference type="GO" id="GO:0016616">
    <property type="term" value="F:oxidoreductase activity, acting on the CH-OH group of donors, NAD or NADP as acceptor"/>
    <property type="evidence" value="ECO:0007669"/>
    <property type="project" value="UniProtKB-ARBA"/>
</dbReference>
<dbReference type="PANTHER" id="PTHR43115:SF4">
    <property type="entry name" value="DEHYDROGENASE_REDUCTASE SDR FAMILY MEMBER 11"/>
    <property type="match status" value="1"/>
</dbReference>
<dbReference type="Gene3D" id="3.40.50.720">
    <property type="entry name" value="NAD(P)-binding Rossmann-like Domain"/>
    <property type="match status" value="1"/>
</dbReference>
<evidence type="ECO:0000256" key="2">
    <source>
        <dbReference type="ARBA" id="ARBA00023002"/>
    </source>
</evidence>
<dbReference type="PIRSF" id="PIRSF000126">
    <property type="entry name" value="11-beta-HSD1"/>
    <property type="match status" value="1"/>
</dbReference>
<dbReference type="PRINTS" id="PR00080">
    <property type="entry name" value="SDRFAMILY"/>
</dbReference>
<proteinExistence type="inferred from homology"/>
<evidence type="ECO:0000313" key="4">
    <source>
        <dbReference type="EMBL" id="AIF02584.1"/>
    </source>
</evidence>
<dbReference type="PRINTS" id="PR00081">
    <property type="entry name" value="GDHRDH"/>
</dbReference>
<protein>
    <submittedName>
        <fullName evidence="4">Short-chain dehydrogenase/reductase SDR</fullName>
    </submittedName>
</protein>
<evidence type="ECO:0000256" key="1">
    <source>
        <dbReference type="ARBA" id="ARBA00006484"/>
    </source>
</evidence>
<dbReference type="FunFam" id="3.40.50.720:FF:000047">
    <property type="entry name" value="NADP-dependent L-serine/L-allo-threonine dehydrogenase"/>
    <property type="match status" value="1"/>
</dbReference>
<sequence>MSIEGKVAIITGASSGIGYATALALSKAGVKVAIGARRTDKLEQLENEIKKNGGDVLSQKLDVTKKADCDAIVDQTIKKWGTVDILVNNAGLMPLSFVKSLKVDEWEQMIDVNIKGVLFCTAAVILHMKEKKSGHIVNISSVAGRLVFPSGSVYCATKHAVTAFSEGLRQEFSPRSNIRVTCIEPGVVETELLNTITDESLQSFIETAKKSQGLKAEDIADAILFAVQSPEHMNVNEVLVRPTSQER</sequence>